<organism evidence="1 2">
    <name type="scientific">Paenibacillus monticola</name>
    <dbReference type="NCBI Taxonomy" id="2666075"/>
    <lineage>
        <taxon>Bacteria</taxon>
        <taxon>Bacillati</taxon>
        <taxon>Bacillota</taxon>
        <taxon>Bacilli</taxon>
        <taxon>Bacillales</taxon>
        <taxon>Paenibacillaceae</taxon>
        <taxon>Paenibacillus</taxon>
    </lineage>
</organism>
<keyword evidence="2" id="KW-1185">Reference proteome</keyword>
<dbReference type="RefSeq" id="WP_154117124.1">
    <property type="nucleotide sequence ID" value="NZ_WJXB01000001.1"/>
</dbReference>
<dbReference type="SUPFAM" id="SSF53383">
    <property type="entry name" value="PLP-dependent transferases"/>
    <property type="match status" value="1"/>
</dbReference>
<dbReference type="Gene3D" id="3.90.1150.10">
    <property type="entry name" value="Aspartate Aminotransferase, domain 1"/>
    <property type="match status" value="1"/>
</dbReference>
<sequence length="121" mass="14207">MEEPIHIQDVFLLSEALFAEGNWQASIPFYRCVCENEIKQYSERLAIREMRWNGWNYEQALEYIAGYEDLSWFDGDDSVFCDFLAKNYRVFTVPGSSFKGSGYYRISFSNHLNNLQSLTIT</sequence>
<dbReference type="InterPro" id="IPR015424">
    <property type="entry name" value="PyrdxlP-dep_Trfase"/>
</dbReference>
<accession>A0A7X2H239</accession>
<dbReference type="InterPro" id="IPR015422">
    <property type="entry name" value="PyrdxlP-dep_Trfase_small"/>
</dbReference>
<dbReference type="AlphaFoldDB" id="A0A7X2H239"/>
<comment type="caution">
    <text evidence="1">The sequence shown here is derived from an EMBL/GenBank/DDBJ whole genome shotgun (WGS) entry which is preliminary data.</text>
</comment>
<dbReference type="EMBL" id="WJXB01000001">
    <property type="protein sequence ID" value="MRN52144.1"/>
    <property type="molecule type" value="Genomic_DNA"/>
</dbReference>
<gene>
    <name evidence="1" type="ORF">GJB61_03930</name>
</gene>
<name>A0A7X2H239_9BACL</name>
<dbReference type="Proteomes" id="UP000463051">
    <property type="component" value="Unassembled WGS sequence"/>
</dbReference>
<evidence type="ECO:0000313" key="2">
    <source>
        <dbReference type="Proteomes" id="UP000463051"/>
    </source>
</evidence>
<reference evidence="1 2" key="1">
    <citation type="submission" date="2019-11" db="EMBL/GenBank/DDBJ databases">
        <title>Paenibacillus monticola sp. nov., a novel PGPR strain isolated from mountain sample in China.</title>
        <authorList>
            <person name="Zhao Q."/>
            <person name="Li H.-P."/>
            <person name="Zhang J.-L."/>
        </authorList>
    </citation>
    <scope>NUCLEOTIDE SEQUENCE [LARGE SCALE GENOMIC DNA]</scope>
    <source>
        <strain evidence="1 2">LC-T2</strain>
    </source>
</reference>
<protein>
    <submittedName>
        <fullName evidence="1">Uncharacterized protein</fullName>
    </submittedName>
</protein>
<proteinExistence type="predicted"/>
<evidence type="ECO:0000313" key="1">
    <source>
        <dbReference type="EMBL" id="MRN52144.1"/>
    </source>
</evidence>